<reference evidence="1" key="1">
    <citation type="submission" date="2021-05" db="EMBL/GenBank/DDBJ databases">
        <authorList>
            <person name="Khan N."/>
        </authorList>
    </citation>
    <scope>NUCLEOTIDE SEQUENCE</scope>
</reference>
<evidence type="ECO:0000313" key="2">
    <source>
        <dbReference type="Proteomes" id="UP000693738"/>
    </source>
</evidence>
<gene>
    <name evidence="1" type="ORF">FEQUK3_LOCUS5238</name>
</gene>
<evidence type="ECO:0000313" key="1">
    <source>
        <dbReference type="EMBL" id="CAG7559529.1"/>
    </source>
</evidence>
<comment type="caution">
    <text evidence="1">The sequence shown here is derived from an EMBL/GenBank/DDBJ whole genome shotgun (WGS) entry which is preliminary data.</text>
</comment>
<dbReference type="Proteomes" id="UP000693738">
    <property type="component" value="Unassembled WGS sequence"/>
</dbReference>
<protein>
    <submittedName>
        <fullName evidence="1">Uncharacterized protein</fullName>
    </submittedName>
</protein>
<name>A0A8J2J4K0_FUSEQ</name>
<dbReference type="AlphaFoldDB" id="A0A8J2J4K0"/>
<dbReference type="EMBL" id="CAJSTJ010000129">
    <property type="protein sequence ID" value="CAG7559529.1"/>
    <property type="molecule type" value="Genomic_DNA"/>
</dbReference>
<proteinExistence type="predicted"/>
<organism evidence="1 2">
    <name type="scientific">Fusarium equiseti</name>
    <name type="common">Fusarium scirpi</name>
    <dbReference type="NCBI Taxonomy" id="61235"/>
    <lineage>
        <taxon>Eukaryota</taxon>
        <taxon>Fungi</taxon>
        <taxon>Dikarya</taxon>
        <taxon>Ascomycota</taxon>
        <taxon>Pezizomycotina</taxon>
        <taxon>Sordariomycetes</taxon>
        <taxon>Hypocreomycetidae</taxon>
        <taxon>Hypocreales</taxon>
        <taxon>Nectriaceae</taxon>
        <taxon>Fusarium</taxon>
        <taxon>Fusarium incarnatum-equiseti species complex</taxon>
    </lineage>
</organism>
<sequence length="200" mass="22529">MTAAAMGAWLFANRRNANIKVTIDPQSYDKKAIYLTDARRTGIMLRDSRLTLRDHSALTRFVVEAVGDNQFILQVPAMQDDNCYVFTANKGAFHAKASRDKAQRFQFQITELGLALFLEGDRPVVFDDYHDVSIGKFEKGRSNIPILVHEDISSIWLTPAQVQTTQTSWEVPITQSQQGAGTSTKHLPPWVIRDIINGTY</sequence>
<accession>A0A8J2J4K0</accession>